<dbReference type="AlphaFoldDB" id="A0A4R1BFV5"/>
<feature type="transmembrane region" description="Helical" evidence="1">
    <location>
        <begin position="6"/>
        <end position="37"/>
    </location>
</feature>
<keyword evidence="1" id="KW-0812">Transmembrane</keyword>
<protein>
    <submittedName>
        <fullName evidence="2">Uncharacterized protein</fullName>
    </submittedName>
</protein>
<keyword evidence="3" id="KW-1185">Reference proteome</keyword>
<evidence type="ECO:0000256" key="1">
    <source>
        <dbReference type="SAM" id="Phobius"/>
    </source>
</evidence>
<feature type="transmembrane region" description="Helical" evidence="1">
    <location>
        <begin position="49"/>
        <end position="69"/>
    </location>
</feature>
<comment type="caution">
    <text evidence="2">The sequence shown here is derived from an EMBL/GenBank/DDBJ whole genome shotgun (WGS) entry which is preliminary data.</text>
</comment>
<evidence type="ECO:0000313" key="2">
    <source>
        <dbReference type="EMBL" id="TCJ16060.1"/>
    </source>
</evidence>
<keyword evidence="1" id="KW-1133">Transmembrane helix</keyword>
<dbReference type="Proteomes" id="UP000295244">
    <property type="component" value="Unassembled WGS sequence"/>
</dbReference>
<dbReference type="EMBL" id="SKBU01000019">
    <property type="protein sequence ID" value="TCJ16060.1"/>
    <property type="molecule type" value="Genomic_DNA"/>
</dbReference>
<keyword evidence="1" id="KW-0472">Membrane</keyword>
<gene>
    <name evidence="2" type="ORF">E0L93_11290</name>
</gene>
<accession>A0A4R1BFV5</accession>
<evidence type="ECO:0000313" key="3">
    <source>
        <dbReference type="Proteomes" id="UP000295244"/>
    </source>
</evidence>
<reference evidence="2 3" key="1">
    <citation type="submission" date="2019-03" db="EMBL/GenBank/DDBJ databases">
        <title>Whole genome sequence of a novel Rubrobacter taiwanensis strain, isolated from Yellowstone National Park.</title>
        <authorList>
            <person name="Freed S."/>
            <person name="Ramaley R.F."/>
            <person name="Kyndt J.A."/>
        </authorList>
    </citation>
    <scope>NUCLEOTIDE SEQUENCE [LARGE SCALE GENOMIC DNA]</scope>
    <source>
        <strain evidence="2 3">Yellowstone</strain>
    </source>
</reference>
<name>A0A4R1BFV5_9ACTN</name>
<sequence>MWWISVALFAAGPLAVIVFGAWIIGPVLFSAGAVVMGADLLRQGADRRASWVLVVLGAISILGGLGLVLPGTI</sequence>
<organism evidence="2 3">
    <name type="scientific">Rubrobacter taiwanensis</name>
    <dbReference type="NCBI Taxonomy" id="185139"/>
    <lineage>
        <taxon>Bacteria</taxon>
        <taxon>Bacillati</taxon>
        <taxon>Actinomycetota</taxon>
        <taxon>Rubrobacteria</taxon>
        <taxon>Rubrobacterales</taxon>
        <taxon>Rubrobacteraceae</taxon>
        <taxon>Rubrobacter</taxon>
    </lineage>
</organism>
<dbReference type="RefSeq" id="WP_132691972.1">
    <property type="nucleotide sequence ID" value="NZ_SKBU01000019.1"/>
</dbReference>
<proteinExistence type="predicted"/>